<dbReference type="OrthoDB" id="426210at2759"/>
<dbReference type="EMBL" id="BGZK01000741">
    <property type="protein sequence ID" value="GBP58656.1"/>
    <property type="molecule type" value="Genomic_DNA"/>
</dbReference>
<evidence type="ECO:0000313" key="2">
    <source>
        <dbReference type="EMBL" id="GBP58656.1"/>
    </source>
</evidence>
<protein>
    <submittedName>
        <fullName evidence="2">Uncharacterized protein</fullName>
    </submittedName>
</protein>
<organism evidence="2 3">
    <name type="scientific">Eumeta variegata</name>
    <name type="common">Bagworm moth</name>
    <name type="synonym">Eumeta japonica</name>
    <dbReference type="NCBI Taxonomy" id="151549"/>
    <lineage>
        <taxon>Eukaryota</taxon>
        <taxon>Metazoa</taxon>
        <taxon>Ecdysozoa</taxon>
        <taxon>Arthropoda</taxon>
        <taxon>Hexapoda</taxon>
        <taxon>Insecta</taxon>
        <taxon>Pterygota</taxon>
        <taxon>Neoptera</taxon>
        <taxon>Endopterygota</taxon>
        <taxon>Lepidoptera</taxon>
        <taxon>Glossata</taxon>
        <taxon>Ditrysia</taxon>
        <taxon>Tineoidea</taxon>
        <taxon>Psychidae</taxon>
        <taxon>Oiketicinae</taxon>
        <taxon>Eumeta</taxon>
    </lineage>
</organism>
<accession>A0A4C1X4J5</accession>
<comment type="caution">
    <text evidence="2">The sequence shown here is derived from an EMBL/GenBank/DDBJ whole genome shotgun (WGS) entry which is preliminary data.</text>
</comment>
<gene>
    <name evidence="2" type="ORF">EVAR_38117_1</name>
</gene>
<sequence>MSKWSTGWRSRAESDRGPPKGRSKITALLKHLARAGDEFENRKRNAVSKSVEIDVVYTDHSRAFDRLDHGIPLTKLNLAEAYTIFVKVLELSLFENTADESLLGARPRKLRLKVKCTAVNPQTQPQTSQHKSKWTTGIIDTRRSPIKLLASSCEGNIGHIFHRRRKAWAVWATAHGLAVQRASRVTAKKGLEKYTLPTLSLGLAPPLNVPVLVDNAIEATFSTGSYCKIRQPHFTDDPFARWRCVLSAPGVDPAPGEKSHLYPPAGGDAADREQTFLLL</sequence>
<name>A0A4C1X4J5_EUMVA</name>
<evidence type="ECO:0000256" key="1">
    <source>
        <dbReference type="SAM" id="MobiDB-lite"/>
    </source>
</evidence>
<dbReference type="AlphaFoldDB" id="A0A4C1X4J5"/>
<dbReference type="Proteomes" id="UP000299102">
    <property type="component" value="Unassembled WGS sequence"/>
</dbReference>
<reference evidence="2 3" key="1">
    <citation type="journal article" date="2019" name="Commun. Biol.">
        <title>The bagworm genome reveals a unique fibroin gene that provides high tensile strength.</title>
        <authorList>
            <person name="Kono N."/>
            <person name="Nakamura H."/>
            <person name="Ohtoshi R."/>
            <person name="Tomita M."/>
            <person name="Numata K."/>
            <person name="Arakawa K."/>
        </authorList>
    </citation>
    <scope>NUCLEOTIDE SEQUENCE [LARGE SCALE GENOMIC DNA]</scope>
</reference>
<proteinExistence type="predicted"/>
<keyword evidence="3" id="KW-1185">Reference proteome</keyword>
<feature type="region of interest" description="Disordered" evidence="1">
    <location>
        <begin position="1"/>
        <end position="22"/>
    </location>
</feature>
<evidence type="ECO:0000313" key="3">
    <source>
        <dbReference type="Proteomes" id="UP000299102"/>
    </source>
</evidence>